<evidence type="ECO:0000313" key="2">
    <source>
        <dbReference type="EMBL" id="JAH95461.1"/>
    </source>
</evidence>
<keyword evidence="1" id="KW-0472">Membrane</keyword>
<organism evidence="2">
    <name type="scientific">Anguilla anguilla</name>
    <name type="common">European freshwater eel</name>
    <name type="synonym">Muraena anguilla</name>
    <dbReference type="NCBI Taxonomy" id="7936"/>
    <lineage>
        <taxon>Eukaryota</taxon>
        <taxon>Metazoa</taxon>
        <taxon>Chordata</taxon>
        <taxon>Craniata</taxon>
        <taxon>Vertebrata</taxon>
        <taxon>Euteleostomi</taxon>
        <taxon>Actinopterygii</taxon>
        <taxon>Neopterygii</taxon>
        <taxon>Teleostei</taxon>
        <taxon>Anguilliformes</taxon>
        <taxon>Anguillidae</taxon>
        <taxon>Anguilla</taxon>
    </lineage>
</organism>
<reference evidence="2" key="1">
    <citation type="submission" date="2014-11" db="EMBL/GenBank/DDBJ databases">
        <authorList>
            <person name="Amaro Gonzalez C."/>
        </authorList>
    </citation>
    <scope>NUCLEOTIDE SEQUENCE</scope>
</reference>
<dbReference type="EMBL" id="GBXM01013116">
    <property type="protein sequence ID" value="JAH95461.1"/>
    <property type="molecule type" value="Transcribed_RNA"/>
</dbReference>
<name>A0A0E9WZ32_ANGAN</name>
<feature type="transmembrane region" description="Helical" evidence="1">
    <location>
        <begin position="44"/>
        <end position="63"/>
    </location>
</feature>
<proteinExistence type="predicted"/>
<accession>A0A0E9WZ32</accession>
<reference evidence="2" key="2">
    <citation type="journal article" date="2015" name="Fish Shellfish Immunol.">
        <title>Early steps in the European eel (Anguilla anguilla)-Vibrio vulnificus interaction in the gills: Role of the RtxA13 toxin.</title>
        <authorList>
            <person name="Callol A."/>
            <person name="Pajuelo D."/>
            <person name="Ebbesson L."/>
            <person name="Teles M."/>
            <person name="MacKenzie S."/>
            <person name="Amaro C."/>
        </authorList>
    </citation>
    <scope>NUCLEOTIDE SEQUENCE</scope>
</reference>
<protein>
    <submittedName>
        <fullName evidence="2">Uncharacterized protein</fullName>
    </submittedName>
</protein>
<sequence>MTERASVSHTFYKGQHYTKRKKVLFSQVQQNNQMSQGFNLKRIVLCKCYITVFSTFKSISFIFRDSYFM</sequence>
<evidence type="ECO:0000256" key="1">
    <source>
        <dbReference type="SAM" id="Phobius"/>
    </source>
</evidence>
<keyword evidence="1" id="KW-0812">Transmembrane</keyword>
<keyword evidence="1" id="KW-1133">Transmembrane helix</keyword>
<dbReference type="AlphaFoldDB" id="A0A0E9WZ32"/>